<dbReference type="PANTHER" id="PTHR30137">
    <property type="entry name" value="LUCIFERASE-LIKE MONOOXYGENASE"/>
    <property type="match status" value="1"/>
</dbReference>
<evidence type="ECO:0000313" key="6">
    <source>
        <dbReference type="Proteomes" id="UP000516117"/>
    </source>
</evidence>
<evidence type="ECO:0000256" key="1">
    <source>
        <dbReference type="ARBA" id="ARBA00023002"/>
    </source>
</evidence>
<dbReference type="RefSeq" id="WP_187720795.1">
    <property type="nucleotide sequence ID" value="NZ_BAABBL010000005.1"/>
</dbReference>
<name>A0A7H0H550_9ACTN</name>
<keyword evidence="2" id="KW-0503">Monooxygenase</keyword>
<proteinExistence type="predicted"/>
<dbReference type="InterPro" id="IPR036661">
    <property type="entry name" value="Luciferase-like_sf"/>
</dbReference>
<keyword evidence="6" id="KW-1185">Reference proteome</keyword>
<dbReference type="EMBL" id="CP060789">
    <property type="protein sequence ID" value="QNP55666.1"/>
    <property type="molecule type" value="Genomic_DNA"/>
</dbReference>
<dbReference type="InterPro" id="IPR023934">
    <property type="entry name" value="LLM_FMN-dep_put"/>
</dbReference>
<evidence type="ECO:0000313" key="5">
    <source>
        <dbReference type="EMBL" id="QNP55666.1"/>
    </source>
</evidence>
<organism evidence="5 6">
    <name type="scientific">Tessaracoccus defluvii</name>
    <dbReference type="NCBI Taxonomy" id="1285901"/>
    <lineage>
        <taxon>Bacteria</taxon>
        <taxon>Bacillati</taxon>
        <taxon>Actinomycetota</taxon>
        <taxon>Actinomycetes</taxon>
        <taxon>Propionibacteriales</taxon>
        <taxon>Propionibacteriaceae</taxon>
        <taxon>Tessaracoccus</taxon>
    </lineage>
</organism>
<gene>
    <name evidence="5" type="ORF">H9L22_16165</name>
</gene>
<accession>A0A7H0H550</accession>
<keyword evidence="1" id="KW-0560">Oxidoreductase</keyword>
<dbReference type="GO" id="GO:0005829">
    <property type="term" value="C:cytosol"/>
    <property type="evidence" value="ECO:0007669"/>
    <property type="project" value="TreeGrafter"/>
</dbReference>
<dbReference type="GO" id="GO:0004497">
    <property type="term" value="F:monooxygenase activity"/>
    <property type="evidence" value="ECO:0007669"/>
    <property type="project" value="UniProtKB-KW"/>
</dbReference>
<evidence type="ECO:0000256" key="3">
    <source>
        <dbReference type="SAM" id="MobiDB-lite"/>
    </source>
</evidence>
<evidence type="ECO:0000259" key="4">
    <source>
        <dbReference type="Pfam" id="PF00296"/>
    </source>
</evidence>
<dbReference type="GO" id="GO:0016705">
    <property type="term" value="F:oxidoreductase activity, acting on paired donors, with incorporation or reduction of molecular oxygen"/>
    <property type="evidence" value="ECO:0007669"/>
    <property type="project" value="InterPro"/>
</dbReference>
<dbReference type="InterPro" id="IPR011251">
    <property type="entry name" value="Luciferase-like_dom"/>
</dbReference>
<dbReference type="SUPFAM" id="SSF51679">
    <property type="entry name" value="Bacterial luciferase-like"/>
    <property type="match status" value="1"/>
</dbReference>
<reference evidence="5 6" key="1">
    <citation type="submission" date="2020-08" db="EMBL/GenBank/DDBJ databases">
        <title>Genome sequence of Tessaracoccus defluvii JCM 17540T.</title>
        <authorList>
            <person name="Hyun D.-W."/>
            <person name="Bae J.-W."/>
        </authorList>
    </citation>
    <scope>NUCLEOTIDE SEQUENCE [LARGE SCALE GENOMIC DNA]</scope>
    <source>
        <strain evidence="5 6">JCM 17540</strain>
    </source>
</reference>
<sequence>MQFGIFTVGDVTTDPTTGRTPSEHERIRATVEIALKAEEVGLDVVAVGQHHNPPFVASSPTTTMAYIGARTKHIILSTATTLITTTDPVRIAEDYGTLQHLLEGRMDLTLGRGNTGPVYPWFGKDIRDGIALAVENYALLHELWREDVVNYEGRFRTPLHGFTATPRPLDGLPPFVWHGSIRSPEIAEQAAYYGDGFFHNNIFWPASHTRRMVDLYRRRYAHYGHGTYEQAIVGLGGQVFMRKNSQDAVREFRPYFDNAPVYGGGPSLEEFTRETPLTVGSPQQVIERVLGFREYAGDYQRQLFLMDHAGLPLKTVLEQLDLLGEEVVPVLRREFAALRPAGVPDAPTHANRLAAAGGRPAVDETAEPSVDRWTGTRAEDDNLL</sequence>
<evidence type="ECO:0000256" key="2">
    <source>
        <dbReference type="ARBA" id="ARBA00023033"/>
    </source>
</evidence>
<dbReference type="Proteomes" id="UP000516117">
    <property type="component" value="Chromosome"/>
</dbReference>
<dbReference type="PANTHER" id="PTHR30137:SF8">
    <property type="entry name" value="BLR5498 PROTEIN"/>
    <property type="match status" value="1"/>
</dbReference>
<dbReference type="KEGG" id="tdf:H9L22_16165"/>
<dbReference type="InterPro" id="IPR050766">
    <property type="entry name" value="Bact_Lucif_Oxidored"/>
</dbReference>
<protein>
    <submittedName>
        <fullName evidence="5">LLM class flavin-dependent oxidoreductase</fullName>
    </submittedName>
</protein>
<feature type="region of interest" description="Disordered" evidence="3">
    <location>
        <begin position="356"/>
        <end position="384"/>
    </location>
</feature>
<dbReference type="AlphaFoldDB" id="A0A7H0H550"/>
<feature type="domain" description="Luciferase-like" evidence="4">
    <location>
        <begin position="1"/>
        <end position="295"/>
    </location>
</feature>
<dbReference type="NCBIfam" id="TIGR04036">
    <property type="entry name" value="LLM_CE1758_fam"/>
    <property type="match status" value="1"/>
</dbReference>
<dbReference type="Pfam" id="PF00296">
    <property type="entry name" value="Bac_luciferase"/>
    <property type="match status" value="1"/>
</dbReference>
<dbReference type="Gene3D" id="3.20.20.30">
    <property type="entry name" value="Luciferase-like domain"/>
    <property type="match status" value="1"/>
</dbReference>